<feature type="compositionally biased region" description="Basic residues" evidence="1">
    <location>
        <begin position="61"/>
        <end position="70"/>
    </location>
</feature>
<feature type="compositionally biased region" description="Low complexity" evidence="1">
    <location>
        <begin position="42"/>
        <end position="60"/>
    </location>
</feature>
<name>A0A1U9ZT64_9ACTN</name>
<gene>
    <name evidence="2" type="ORF">BKM31_06195</name>
</gene>
<sequence length="147" mass="15853">MAGQPSDGYGCTPVSSSRLTRCQVASTSAAVSSSRSRRPSEPDSMSRSSLASTATASRARGLPRHCHRTVRSLSSTEKQTPWSTPYTWPVGSGSRWPPLRSALLTTASNTAIRRTTGLRLLTSRMRSISRSVSIHSWHMPGPNGPSR</sequence>
<keyword evidence="3" id="KW-1185">Reference proteome</keyword>
<accession>A0A1U9ZT64</accession>
<organism evidence="2 3">
    <name type="scientific">[Actinomadura] parvosata subsp. kistnae</name>
    <dbReference type="NCBI Taxonomy" id="1909395"/>
    <lineage>
        <taxon>Bacteria</taxon>
        <taxon>Bacillati</taxon>
        <taxon>Actinomycetota</taxon>
        <taxon>Actinomycetes</taxon>
        <taxon>Streptosporangiales</taxon>
        <taxon>Streptosporangiaceae</taxon>
        <taxon>Nonomuraea</taxon>
    </lineage>
</organism>
<feature type="region of interest" description="Disordered" evidence="1">
    <location>
        <begin position="1"/>
        <end position="89"/>
    </location>
</feature>
<evidence type="ECO:0000313" key="3">
    <source>
        <dbReference type="Proteomes" id="UP000190797"/>
    </source>
</evidence>
<protein>
    <submittedName>
        <fullName evidence="2">Uncharacterized protein</fullName>
    </submittedName>
</protein>
<reference evidence="3" key="1">
    <citation type="journal article" date="2017" name="Med. Chem. Commun.">
        <title>Nonomuraea sp. ATCC 55076 harbours the largest actinomycete chromosome to date and the kistamicin biosynthetic gene cluster.</title>
        <authorList>
            <person name="Nazari B."/>
            <person name="Forneris C.C."/>
            <person name="Gibson M.I."/>
            <person name="Moon K."/>
            <person name="Schramma K.R."/>
            <person name="Seyedsayamdost M.R."/>
        </authorList>
    </citation>
    <scope>NUCLEOTIDE SEQUENCE [LARGE SCALE GENOMIC DNA]</scope>
    <source>
        <strain evidence="3">ATCC 55076</strain>
    </source>
</reference>
<evidence type="ECO:0000256" key="1">
    <source>
        <dbReference type="SAM" id="MobiDB-lite"/>
    </source>
</evidence>
<dbReference type="KEGG" id="noa:BKM31_06195"/>
<feature type="compositionally biased region" description="Polar residues" evidence="1">
    <location>
        <begin position="71"/>
        <end position="86"/>
    </location>
</feature>
<feature type="compositionally biased region" description="Polar residues" evidence="1">
    <location>
        <begin position="13"/>
        <end position="24"/>
    </location>
</feature>
<proteinExistence type="predicted"/>
<feature type="compositionally biased region" description="Low complexity" evidence="1">
    <location>
        <begin position="25"/>
        <end position="34"/>
    </location>
</feature>
<dbReference type="Proteomes" id="UP000190797">
    <property type="component" value="Chromosome"/>
</dbReference>
<evidence type="ECO:0000313" key="2">
    <source>
        <dbReference type="EMBL" id="AQZ61131.1"/>
    </source>
</evidence>
<dbReference type="AlphaFoldDB" id="A0A1U9ZT64"/>
<dbReference type="EMBL" id="CP017717">
    <property type="protein sequence ID" value="AQZ61131.1"/>
    <property type="molecule type" value="Genomic_DNA"/>
</dbReference>